<keyword evidence="2" id="KW-0813">Transport</keyword>
<dbReference type="InterPro" id="IPR021717">
    <property type="entry name" value="Nucleoporin_Nup160"/>
</dbReference>
<gene>
    <name evidence="6" type="ORF">CTI12_AA485360</name>
</gene>
<dbReference type="GO" id="GO:0005643">
    <property type="term" value="C:nuclear pore"/>
    <property type="evidence" value="ECO:0007669"/>
    <property type="project" value="TreeGrafter"/>
</dbReference>
<evidence type="ECO:0000313" key="7">
    <source>
        <dbReference type="Proteomes" id="UP000245207"/>
    </source>
</evidence>
<dbReference type="GO" id="GO:0017056">
    <property type="term" value="F:structural constituent of nuclear pore"/>
    <property type="evidence" value="ECO:0007669"/>
    <property type="project" value="TreeGrafter"/>
</dbReference>
<dbReference type="InterPro" id="IPR056536">
    <property type="entry name" value="TPR_NUP160_C"/>
</dbReference>
<sequence>MATGSWKEVPVISNETVKWLNVGVPSTSIVQPSSPELLHTPPINDASSMCIIRDHHHFTTYFIWRINKTRPNVLEIVQLGGFTEFPRAGLRIMFTSVLCPFASISKNEIEGASMNPYMLYTLSVDGVAYLIKLNNLNDYGSCSVFPTTDVVELSTCSYGDGAITAIAATTGFFVIGKEDGSFSCFRLGSLDSTSPGFVHELREDSIFDHLSWLVTSSISSILKLQEVDGEMISVYAVYFCRLGRLKCLIKPSERDISVGEGALIDVKLSSDKIWILKKDRLVMRNLSGPTETGDHMHIIVSEHEQYFGLQESVVAEQLLQNSEHAADDIFWLAHSVYPYAKEQISTRVSSIFMRFLFLPGIFHDSVLLATFRDLKKHFTHSEFRSLSADGIRKELISLMEHQGASRSPRALLHYWKIFYSRYLHNWSHENAPCGLLLDTSSGAIGLIRRSSISLLRCLEDIELLSFGSLDGLGERASRIKHLLTTVNQNLLKEKVSRGLQRVNSEWCTILHLLGCCFVAQAQKEASQTCTPKKLDEAISCFFRAAALHMASNSWQNLAYESGLPHLAIPDHVSLEAWKLYYYRRGQIFKMKNQILLKDGFGLMNDSNKHGLLAASKDEVAPAAQHSKGNDQWDTLEQYMGIYKSFHPRLPVIVAETLLSANSFMKLPLWLVEMFKGTLKGTLGMAGPESSPASLFQVYVDYGRYVETTNLVLHYLESVASLRPEDVIHRKKPSAVWFPYTTIEQLKCKLDELINSGQMVAECEKQRNLLEMALLKHFQLLQSDSDNVMEMSFETS</sequence>
<organism evidence="6 7">
    <name type="scientific">Artemisia annua</name>
    <name type="common">Sweet wormwood</name>
    <dbReference type="NCBI Taxonomy" id="35608"/>
    <lineage>
        <taxon>Eukaryota</taxon>
        <taxon>Viridiplantae</taxon>
        <taxon>Streptophyta</taxon>
        <taxon>Embryophyta</taxon>
        <taxon>Tracheophyta</taxon>
        <taxon>Spermatophyta</taxon>
        <taxon>Magnoliopsida</taxon>
        <taxon>eudicotyledons</taxon>
        <taxon>Gunneridae</taxon>
        <taxon>Pentapetalae</taxon>
        <taxon>asterids</taxon>
        <taxon>campanulids</taxon>
        <taxon>Asterales</taxon>
        <taxon>Asteraceae</taxon>
        <taxon>Asteroideae</taxon>
        <taxon>Anthemideae</taxon>
        <taxon>Artemisiinae</taxon>
        <taxon>Artemisia</taxon>
    </lineage>
</organism>
<evidence type="ECO:0000256" key="3">
    <source>
        <dbReference type="ARBA" id="ARBA00023242"/>
    </source>
</evidence>
<evidence type="ECO:0000259" key="5">
    <source>
        <dbReference type="Pfam" id="PF23347"/>
    </source>
</evidence>
<feature type="domain" description="NUP160 C-terminal TPR" evidence="5">
    <location>
        <begin position="611"/>
        <end position="770"/>
    </location>
</feature>
<keyword evidence="3" id="KW-0539">Nucleus</keyword>
<reference evidence="6 7" key="1">
    <citation type="journal article" date="2018" name="Mol. Plant">
        <title>The genome of Artemisia annua provides insight into the evolution of Asteraceae family and artemisinin biosynthesis.</title>
        <authorList>
            <person name="Shen Q."/>
            <person name="Zhang L."/>
            <person name="Liao Z."/>
            <person name="Wang S."/>
            <person name="Yan T."/>
            <person name="Shi P."/>
            <person name="Liu M."/>
            <person name="Fu X."/>
            <person name="Pan Q."/>
            <person name="Wang Y."/>
            <person name="Lv Z."/>
            <person name="Lu X."/>
            <person name="Zhang F."/>
            <person name="Jiang W."/>
            <person name="Ma Y."/>
            <person name="Chen M."/>
            <person name="Hao X."/>
            <person name="Li L."/>
            <person name="Tang Y."/>
            <person name="Lv G."/>
            <person name="Zhou Y."/>
            <person name="Sun X."/>
            <person name="Brodelius P.E."/>
            <person name="Rose J.K.C."/>
            <person name="Tang K."/>
        </authorList>
    </citation>
    <scope>NUCLEOTIDE SEQUENCE [LARGE SCALE GENOMIC DNA]</scope>
    <source>
        <strain evidence="7">cv. Huhao1</strain>
        <tissue evidence="6">Leaf</tissue>
    </source>
</reference>
<comment type="subcellular location">
    <subcellularLocation>
        <location evidence="1">Nucleus</location>
    </subcellularLocation>
</comment>
<evidence type="ECO:0000256" key="1">
    <source>
        <dbReference type="ARBA" id="ARBA00004123"/>
    </source>
</evidence>
<dbReference type="OrthoDB" id="67716at2759"/>
<protein>
    <submittedName>
        <fullName evidence="6">Nucleoporin</fullName>
    </submittedName>
</protein>
<dbReference type="Proteomes" id="UP000245207">
    <property type="component" value="Unassembled WGS sequence"/>
</dbReference>
<comment type="caution">
    <text evidence="6">The sequence shown here is derived from an EMBL/GenBank/DDBJ whole genome shotgun (WGS) entry which is preliminary data.</text>
</comment>
<dbReference type="PANTHER" id="PTHR21286">
    <property type="entry name" value="NUCLEAR PORE COMPLEX PROTEIN NUP160"/>
    <property type="match status" value="1"/>
</dbReference>
<evidence type="ECO:0000259" key="4">
    <source>
        <dbReference type="Pfam" id="PF11715"/>
    </source>
</evidence>
<feature type="domain" description="Nucleoporin Nup120/160 beta-propeller" evidence="4">
    <location>
        <begin position="251"/>
        <end position="462"/>
    </location>
</feature>
<dbReference type="InterPro" id="IPR059141">
    <property type="entry name" value="Beta-prop_Nup120_160"/>
</dbReference>
<dbReference type="STRING" id="35608.A0A2U1LJV0"/>
<dbReference type="EMBL" id="PKPP01009012">
    <property type="protein sequence ID" value="PWA49265.1"/>
    <property type="molecule type" value="Genomic_DNA"/>
</dbReference>
<evidence type="ECO:0000256" key="2">
    <source>
        <dbReference type="ARBA" id="ARBA00022448"/>
    </source>
</evidence>
<dbReference type="PANTHER" id="PTHR21286:SF0">
    <property type="entry name" value="NUCLEAR PORE COMPLEX PROTEIN NUP160"/>
    <property type="match status" value="1"/>
</dbReference>
<proteinExistence type="predicted"/>
<dbReference type="AlphaFoldDB" id="A0A2U1LJV0"/>
<accession>A0A2U1LJV0</accession>
<evidence type="ECO:0000313" key="6">
    <source>
        <dbReference type="EMBL" id="PWA49265.1"/>
    </source>
</evidence>
<dbReference type="Pfam" id="PF11715">
    <property type="entry name" value="Beta-prop_Nup120_160"/>
    <property type="match status" value="1"/>
</dbReference>
<name>A0A2U1LJV0_ARTAN</name>
<keyword evidence="7" id="KW-1185">Reference proteome</keyword>
<dbReference type="Pfam" id="PF23347">
    <property type="entry name" value="TPR_Nup160_C"/>
    <property type="match status" value="1"/>
</dbReference>